<evidence type="ECO:0000313" key="1">
    <source>
        <dbReference type="EMBL" id="JAE02071.1"/>
    </source>
</evidence>
<organism evidence="1">
    <name type="scientific">Arundo donax</name>
    <name type="common">Giant reed</name>
    <name type="synonym">Donax arundinaceus</name>
    <dbReference type="NCBI Taxonomy" id="35708"/>
    <lineage>
        <taxon>Eukaryota</taxon>
        <taxon>Viridiplantae</taxon>
        <taxon>Streptophyta</taxon>
        <taxon>Embryophyta</taxon>
        <taxon>Tracheophyta</taxon>
        <taxon>Spermatophyta</taxon>
        <taxon>Magnoliopsida</taxon>
        <taxon>Liliopsida</taxon>
        <taxon>Poales</taxon>
        <taxon>Poaceae</taxon>
        <taxon>PACMAD clade</taxon>
        <taxon>Arundinoideae</taxon>
        <taxon>Arundineae</taxon>
        <taxon>Arundo</taxon>
    </lineage>
</organism>
<proteinExistence type="predicted"/>
<sequence length="139" mass="16076">MLPADISSAVVAINDEEQHCLHTDITLEQLEEIILPKAINYFHQNAKATDYQILWKSKHGTAYINAEKASIIMPRARRMFPGDKKRRLLQRQESWAHVILNFLNIWATHAPICLHGTITNWVQKEEEKQLAPPPLQLNF</sequence>
<dbReference type="EMBL" id="GBRH01195825">
    <property type="protein sequence ID" value="JAE02071.1"/>
    <property type="molecule type" value="Transcribed_RNA"/>
</dbReference>
<accession>A0A0A9EW30</accession>
<protein>
    <submittedName>
        <fullName evidence="1">Uncharacterized protein</fullName>
    </submittedName>
</protein>
<name>A0A0A9EW30_ARUDO</name>
<reference evidence="1" key="2">
    <citation type="journal article" date="2015" name="Data Brief">
        <title>Shoot transcriptome of the giant reed, Arundo donax.</title>
        <authorList>
            <person name="Barrero R.A."/>
            <person name="Guerrero F.D."/>
            <person name="Moolhuijzen P."/>
            <person name="Goolsby J.A."/>
            <person name="Tidwell J."/>
            <person name="Bellgard S.E."/>
            <person name="Bellgard M.I."/>
        </authorList>
    </citation>
    <scope>NUCLEOTIDE SEQUENCE</scope>
    <source>
        <tissue evidence="1">Shoot tissue taken approximately 20 cm above the soil surface</tissue>
    </source>
</reference>
<dbReference type="AlphaFoldDB" id="A0A0A9EW30"/>
<reference evidence="1" key="1">
    <citation type="submission" date="2014-09" db="EMBL/GenBank/DDBJ databases">
        <authorList>
            <person name="Magalhaes I.L.F."/>
            <person name="Oliveira U."/>
            <person name="Santos F.R."/>
            <person name="Vidigal T.H.D.A."/>
            <person name="Brescovit A.D."/>
            <person name="Santos A.J."/>
        </authorList>
    </citation>
    <scope>NUCLEOTIDE SEQUENCE</scope>
    <source>
        <tissue evidence="1">Shoot tissue taken approximately 20 cm above the soil surface</tissue>
    </source>
</reference>